<evidence type="ECO:0000313" key="1">
    <source>
        <dbReference type="EMBL" id="PSB01857.1"/>
    </source>
</evidence>
<comment type="caution">
    <text evidence="1">The sequence shown here is derived from an EMBL/GenBank/DDBJ whole genome shotgun (WGS) entry which is preliminary data.</text>
</comment>
<reference evidence="1 2" key="1">
    <citation type="submission" date="2018-02" db="EMBL/GenBank/DDBJ databases">
        <authorList>
            <person name="Cohen D.B."/>
            <person name="Kent A.D."/>
        </authorList>
    </citation>
    <scope>NUCLEOTIDE SEQUENCE [LARGE SCALE GENOMIC DNA]</scope>
    <source>
        <strain evidence="1 2">CCAP 1448/3</strain>
    </source>
</reference>
<gene>
    <name evidence="1" type="ORF">C7B64_16125</name>
</gene>
<accession>A0A2T1C115</accession>
<dbReference type="EMBL" id="PVWJ01000084">
    <property type="protein sequence ID" value="PSB01857.1"/>
    <property type="molecule type" value="Genomic_DNA"/>
</dbReference>
<keyword evidence="2" id="KW-1185">Reference proteome</keyword>
<evidence type="ECO:0008006" key="3">
    <source>
        <dbReference type="Google" id="ProtNLM"/>
    </source>
</evidence>
<dbReference type="AlphaFoldDB" id="A0A2T1C115"/>
<dbReference type="OrthoDB" id="507320at2"/>
<reference evidence="1 2" key="2">
    <citation type="submission" date="2018-03" db="EMBL/GenBank/DDBJ databases">
        <title>The ancient ancestry and fast evolution of plastids.</title>
        <authorList>
            <person name="Moore K.R."/>
            <person name="Magnabosco C."/>
            <person name="Momper L."/>
            <person name="Gold D.A."/>
            <person name="Bosak T."/>
            <person name="Fournier G.P."/>
        </authorList>
    </citation>
    <scope>NUCLEOTIDE SEQUENCE [LARGE SCALE GENOMIC DNA]</scope>
    <source>
        <strain evidence="1 2">CCAP 1448/3</strain>
    </source>
</reference>
<organism evidence="1 2">
    <name type="scientific">Merismopedia glauca CCAP 1448/3</name>
    <dbReference type="NCBI Taxonomy" id="1296344"/>
    <lineage>
        <taxon>Bacteria</taxon>
        <taxon>Bacillati</taxon>
        <taxon>Cyanobacteriota</taxon>
        <taxon>Cyanophyceae</taxon>
        <taxon>Synechococcales</taxon>
        <taxon>Merismopediaceae</taxon>
        <taxon>Merismopedia</taxon>
    </lineage>
</organism>
<name>A0A2T1C115_9CYAN</name>
<dbReference type="Proteomes" id="UP000238762">
    <property type="component" value="Unassembled WGS sequence"/>
</dbReference>
<protein>
    <recommendedName>
        <fullName evidence="3">DUF4351 domain-containing protein</fullName>
    </recommendedName>
</protein>
<sequence>MAAKCGENTLRRWNAIPDPELGAHVYRLAAPGLSIGIVDIESLPYNNDTLLLKMLGKAESAKLAFSDILKLDPNLELRQDIIEVSIKHCIYLEQFRAQLTTGELDFMTYVQEVEETYQRWVKQRRAEGIREGTIRAACKMVRNKFGIDASNPGAGANPSLSVRISQLSESQLDEFTAKIFEWQQPNEMIAWLEDSARFVKSKG</sequence>
<dbReference type="RefSeq" id="WP_106289685.1">
    <property type="nucleotide sequence ID" value="NZ_CAWNTC010000112.1"/>
</dbReference>
<proteinExistence type="predicted"/>
<evidence type="ECO:0000313" key="2">
    <source>
        <dbReference type="Proteomes" id="UP000238762"/>
    </source>
</evidence>